<dbReference type="RefSeq" id="WP_378203292.1">
    <property type="nucleotide sequence ID" value="NZ_JBHLZP010000125.1"/>
</dbReference>
<dbReference type="EMBL" id="JBHLZP010000125">
    <property type="protein sequence ID" value="MFB9834184.1"/>
    <property type="molecule type" value="Genomic_DNA"/>
</dbReference>
<proteinExistence type="predicted"/>
<protein>
    <submittedName>
        <fullName evidence="2">Uncharacterized protein</fullName>
    </submittedName>
</protein>
<evidence type="ECO:0000313" key="2">
    <source>
        <dbReference type="EMBL" id="MFB9834184.1"/>
    </source>
</evidence>
<evidence type="ECO:0000256" key="1">
    <source>
        <dbReference type="SAM" id="MobiDB-lite"/>
    </source>
</evidence>
<accession>A0ABV5YJ98</accession>
<reference evidence="2 3" key="1">
    <citation type="submission" date="2024-09" db="EMBL/GenBank/DDBJ databases">
        <authorList>
            <person name="Sun Q."/>
            <person name="Mori K."/>
        </authorList>
    </citation>
    <scope>NUCLEOTIDE SEQUENCE [LARGE SCALE GENOMIC DNA]</scope>
    <source>
        <strain evidence="2 3">TBRC 0563</strain>
    </source>
</reference>
<sequence>MPWRRSHPLAVTMTGDPAAATTIARKRAVLYNVLKYAVRERKLLSTNPIDQVDWKAPERVEQVDRSVVANPVQARQLLAAVTYVGRMSGRGGVCVPCTPACTTEAYDLRKRRGSGSTPTVARPTMTRVSSAARSGEKRVVPIPPDLVTILHEHLKQFGTAEDGRAVRHLDRRHRLQLSGLA</sequence>
<feature type="region of interest" description="Disordered" evidence="1">
    <location>
        <begin position="111"/>
        <end position="137"/>
    </location>
</feature>
<comment type="caution">
    <text evidence="2">The sequence shown here is derived from an EMBL/GenBank/DDBJ whole genome shotgun (WGS) entry which is preliminary data.</text>
</comment>
<name>A0ABV5YJ98_9ACTN</name>
<evidence type="ECO:0000313" key="3">
    <source>
        <dbReference type="Proteomes" id="UP001589627"/>
    </source>
</evidence>
<dbReference type="SUPFAM" id="SSF56349">
    <property type="entry name" value="DNA breaking-rejoining enzymes"/>
    <property type="match status" value="1"/>
</dbReference>
<organism evidence="2 3">
    <name type="scientific">Actinoallomurus acaciae</name>
    <dbReference type="NCBI Taxonomy" id="502577"/>
    <lineage>
        <taxon>Bacteria</taxon>
        <taxon>Bacillati</taxon>
        <taxon>Actinomycetota</taxon>
        <taxon>Actinomycetes</taxon>
        <taxon>Streptosporangiales</taxon>
        <taxon>Thermomonosporaceae</taxon>
        <taxon>Actinoallomurus</taxon>
    </lineage>
</organism>
<keyword evidence="3" id="KW-1185">Reference proteome</keyword>
<gene>
    <name evidence="2" type="ORF">ACFFNX_18530</name>
</gene>
<dbReference type="Proteomes" id="UP001589627">
    <property type="component" value="Unassembled WGS sequence"/>
</dbReference>
<dbReference type="InterPro" id="IPR011010">
    <property type="entry name" value="DNA_brk_join_enz"/>
</dbReference>